<dbReference type="InterPro" id="IPR052220">
    <property type="entry name" value="METTL25"/>
</dbReference>
<proteinExistence type="predicted"/>
<keyword evidence="3" id="KW-1185">Reference proteome</keyword>
<evidence type="ECO:0000259" key="1">
    <source>
        <dbReference type="Pfam" id="PF13679"/>
    </source>
</evidence>
<evidence type="ECO:0000313" key="3">
    <source>
        <dbReference type="Proteomes" id="UP000777482"/>
    </source>
</evidence>
<dbReference type="EMBL" id="PUHQ01000003">
    <property type="protein sequence ID" value="KAG0666884.1"/>
    <property type="molecule type" value="Genomic_DNA"/>
</dbReference>
<gene>
    <name evidence="2" type="ORF">C6P46_003594</name>
</gene>
<evidence type="ECO:0000313" key="2">
    <source>
        <dbReference type="EMBL" id="KAG0666884.1"/>
    </source>
</evidence>
<reference evidence="2 3" key="1">
    <citation type="submission" date="2020-11" db="EMBL/GenBank/DDBJ databases">
        <title>Kefir isolates.</title>
        <authorList>
            <person name="Marcisauskas S."/>
            <person name="Kim Y."/>
            <person name="Blasche S."/>
        </authorList>
    </citation>
    <scope>NUCLEOTIDE SEQUENCE [LARGE SCALE GENOMIC DNA]</scope>
    <source>
        <strain evidence="2 3">KR</strain>
    </source>
</reference>
<dbReference type="Pfam" id="PF13679">
    <property type="entry name" value="Methyltransf_32"/>
    <property type="match status" value="1"/>
</dbReference>
<comment type="caution">
    <text evidence="2">The sequence shown here is derived from an EMBL/GenBank/DDBJ whole genome shotgun (WGS) entry which is preliminary data.</text>
</comment>
<dbReference type="Proteomes" id="UP000777482">
    <property type="component" value="Unassembled WGS sequence"/>
</dbReference>
<accession>A0A9P6W894</accession>
<dbReference type="InterPro" id="IPR025714">
    <property type="entry name" value="Methyltranfer_dom"/>
</dbReference>
<organism evidence="2 3">
    <name type="scientific">Rhodotorula mucilaginosa</name>
    <name type="common">Yeast</name>
    <name type="synonym">Rhodotorula rubra</name>
    <dbReference type="NCBI Taxonomy" id="5537"/>
    <lineage>
        <taxon>Eukaryota</taxon>
        <taxon>Fungi</taxon>
        <taxon>Dikarya</taxon>
        <taxon>Basidiomycota</taxon>
        <taxon>Pucciniomycotina</taxon>
        <taxon>Microbotryomycetes</taxon>
        <taxon>Sporidiobolales</taxon>
        <taxon>Sporidiobolaceae</taxon>
        <taxon>Rhodotorula</taxon>
    </lineage>
</organism>
<name>A0A9P6W894_RHOMI</name>
<dbReference type="AlphaFoldDB" id="A0A9P6W894"/>
<sequence length="502" mass="55638">MSLLLPSMTGSRPRLQSPSVWPVDFDELLRFTLSDPLAQEFVNSSCNRFFEPNDEQPARVRIRRGAGGSWTVLPREWQQYFEAITDPEERERVLVQLSTGGQDLEKASGSLTDYLTSCRTLSLDRTCSDSPIVSFPPCDAQNVPEPCTAAQHRPRTIPRPDVEGKINIKNALQAGKSPKKDHEAHLSRSLAAPPLDLHVLAIDWSASQKSGAERLDEVLAKARLAPVKGSLTHEVCSLDAEGVADALRRWPPRQAESPDAPPPPPSSSLLVALHACGDLTPDAIKAFISVNQADAKAVFVGCCYNLQTPELFPLSNLIRDKFPPPTNSPPSMTRAHLRLTPQSPPTWHLSPASTAAWHASTLRLAFRARFEAELVAAVPQIGPPESHRIGRVSECKSWEAYRERAMRKMDTVYSGDELPELEFEGGPEGWNTAMFLLRVFWTLRSWLGPPLESLCILDRFAFLCEGLEACDGEEGWSQRRVEIVNLFEQATGSLRNMAIVVR</sequence>
<dbReference type="PANTHER" id="PTHR12496:SF0">
    <property type="entry name" value="METHYLTRANSFERASE DOMAIN-CONTAINING PROTEIN"/>
    <property type="match status" value="1"/>
</dbReference>
<dbReference type="PANTHER" id="PTHR12496">
    <property type="entry name" value="CGI-41 METHYLTRANSFERASE"/>
    <property type="match status" value="1"/>
</dbReference>
<protein>
    <recommendedName>
        <fullName evidence="1">Methyltransferase domain-containing protein</fullName>
    </recommendedName>
</protein>
<dbReference type="OrthoDB" id="10258156at2759"/>
<feature type="domain" description="Methyltransferase" evidence="1">
    <location>
        <begin position="184"/>
        <end position="305"/>
    </location>
</feature>